<feature type="domain" description="CN hydrolase" evidence="2">
    <location>
        <begin position="2"/>
        <end position="249"/>
    </location>
</feature>
<dbReference type="PROSITE" id="PS50263">
    <property type="entry name" value="CN_HYDROLASE"/>
    <property type="match status" value="1"/>
</dbReference>
<dbReference type="PATRIC" id="fig|552518.3.peg.2123"/>
<dbReference type="SUPFAM" id="SSF56317">
    <property type="entry name" value="Carbon-nitrogen hydrolase"/>
    <property type="match status" value="1"/>
</dbReference>
<organism evidence="3 4">
    <name type="scientific">Elstera litoralis</name>
    <dbReference type="NCBI Taxonomy" id="552518"/>
    <lineage>
        <taxon>Bacteria</taxon>
        <taxon>Pseudomonadati</taxon>
        <taxon>Pseudomonadota</taxon>
        <taxon>Alphaproteobacteria</taxon>
        <taxon>Rhodospirillales</taxon>
        <taxon>Rhodospirillaceae</taxon>
        <taxon>Elstera</taxon>
    </lineage>
</organism>
<dbReference type="Proteomes" id="UP000033774">
    <property type="component" value="Unassembled WGS sequence"/>
</dbReference>
<evidence type="ECO:0000256" key="1">
    <source>
        <dbReference type="ARBA" id="ARBA00022801"/>
    </source>
</evidence>
<dbReference type="EMBL" id="LAJY01000318">
    <property type="protein sequence ID" value="KJV09265.1"/>
    <property type="molecule type" value="Genomic_DNA"/>
</dbReference>
<keyword evidence="1 3" id="KW-0378">Hydrolase</keyword>
<dbReference type="AlphaFoldDB" id="A0A0F3IR84"/>
<comment type="caution">
    <text evidence="3">The sequence shown here is derived from an EMBL/GenBank/DDBJ whole genome shotgun (WGS) entry which is preliminary data.</text>
</comment>
<dbReference type="InterPro" id="IPR045254">
    <property type="entry name" value="Nit1/2_C-N_Hydrolase"/>
</dbReference>
<dbReference type="PANTHER" id="PTHR23088:SF27">
    <property type="entry name" value="DEAMINATED GLUTATHIONE AMIDASE"/>
    <property type="match status" value="1"/>
</dbReference>
<proteinExistence type="predicted"/>
<dbReference type="OrthoDB" id="9811121at2"/>
<dbReference type="PANTHER" id="PTHR23088">
    <property type="entry name" value="NITRILASE-RELATED"/>
    <property type="match status" value="1"/>
</dbReference>
<sequence>MLRVALIQQTAEREFAPNLAFLEDQIRDAAAQGARFILTPENCAMLEPDREAHRAKARTEETHPLPPLFARLAQETGAFLLAGSIAVKVEGDKLANRALLFAPDGSIAARYDKIHLFDVDLANGESYRESALIAAGSAAVTVKTPLANLGLSVCYDLRFAALFRALAQAGAEIITIPSAFTVPTGEAHWHVLLRARAIETGGFVLAPAQTGTHAEGRRTYGHSLIVSPWGEVLADGGDAPGLVIADLDLAEVAKARQRIPSLTHDRPFTPPSFLSA</sequence>
<evidence type="ECO:0000313" key="4">
    <source>
        <dbReference type="Proteomes" id="UP000033774"/>
    </source>
</evidence>
<dbReference type="CDD" id="cd07572">
    <property type="entry name" value="nit"/>
    <property type="match status" value="1"/>
</dbReference>
<keyword evidence="4" id="KW-1185">Reference proteome</keyword>
<dbReference type="InterPro" id="IPR036526">
    <property type="entry name" value="C-N_Hydrolase_sf"/>
</dbReference>
<protein>
    <submittedName>
        <fullName evidence="3">Amidohydrolase</fullName>
    </submittedName>
</protein>
<evidence type="ECO:0000259" key="2">
    <source>
        <dbReference type="PROSITE" id="PS50263"/>
    </source>
</evidence>
<dbReference type="RefSeq" id="WP_045776159.1">
    <property type="nucleotide sequence ID" value="NZ_LAJY01000318.1"/>
</dbReference>
<name>A0A0F3IR84_9PROT</name>
<dbReference type="GO" id="GO:0016811">
    <property type="term" value="F:hydrolase activity, acting on carbon-nitrogen (but not peptide) bonds, in linear amides"/>
    <property type="evidence" value="ECO:0007669"/>
    <property type="project" value="InterPro"/>
</dbReference>
<dbReference type="InterPro" id="IPR003010">
    <property type="entry name" value="C-N_Hydrolase"/>
</dbReference>
<dbReference type="Pfam" id="PF00795">
    <property type="entry name" value="CN_hydrolase"/>
    <property type="match status" value="1"/>
</dbReference>
<evidence type="ECO:0000313" key="3">
    <source>
        <dbReference type="EMBL" id="KJV09265.1"/>
    </source>
</evidence>
<accession>A0A0F3IR84</accession>
<reference evidence="3 4" key="1">
    <citation type="submission" date="2015-03" db="EMBL/GenBank/DDBJ databases">
        <title>Draft genome sequence of Elstera litoralis.</title>
        <authorList>
            <person name="Rahalkar M.C."/>
            <person name="Dhakephalkar P.K."/>
            <person name="Pore S.D."/>
            <person name="Arora P."/>
            <person name="Kapse N.G."/>
            <person name="Pandit P.S."/>
        </authorList>
    </citation>
    <scope>NUCLEOTIDE SEQUENCE [LARGE SCALE GENOMIC DNA]</scope>
    <source>
        <strain evidence="3 4">Dia-1</strain>
    </source>
</reference>
<gene>
    <name evidence="3" type="ORF">VZ95_12590</name>
</gene>
<dbReference type="Gene3D" id="3.60.110.10">
    <property type="entry name" value="Carbon-nitrogen hydrolase"/>
    <property type="match status" value="1"/>
</dbReference>